<dbReference type="HOGENOM" id="CLU_039216_0_0_1"/>
<proteinExistence type="inferred from homology"/>
<evidence type="ECO:0000256" key="2">
    <source>
        <dbReference type="ARBA" id="ARBA00009782"/>
    </source>
</evidence>
<gene>
    <name evidence="9" type="primary">KNAG0C00370</name>
    <name evidence="9" type="ordered locus">KNAG_0C00370</name>
</gene>
<dbReference type="GO" id="GO:0051787">
    <property type="term" value="F:misfolded protein binding"/>
    <property type="evidence" value="ECO:0007669"/>
    <property type="project" value="EnsemblFungi"/>
</dbReference>
<accession>J7S5H4</accession>
<dbReference type="Proteomes" id="UP000006310">
    <property type="component" value="Chromosome 3"/>
</dbReference>
<dbReference type="AlphaFoldDB" id="J7S5H4"/>
<feature type="region of interest" description="Disordered" evidence="8">
    <location>
        <begin position="1"/>
        <end position="31"/>
    </location>
</feature>
<keyword evidence="5" id="KW-1133">Transmembrane helix</keyword>
<name>J7S5H4_HUIN7</name>
<keyword evidence="7" id="KW-0472">Membrane</keyword>
<evidence type="ECO:0000256" key="4">
    <source>
        <dbReference type="ARBA" id="ARBA00022792"/>
    </source>
</evidence>
<evidence type="ECO:0000313" key="10">
    <source>
        <dbReference type="Proteomes" id="UP000006310"/>
    </source>
</evidence>
<evidence type="ECO:0000256" key="8">
    <source>
        <dbReference type="SAM" id="MobiDB-lite"/>
    </source>
</evidence>
<organism evidence="9 10">
    <name type="scientific">Huiozyma naganishii (strain ATCC MYA-139 / BCRC 22969 / CBS 8797 / KCTC 17520 / NBRC 10181 / NCYC 3082 / Yp74L-3)</name>
    <name type="common">Yeast</name>
    <name type="synonym">Kazachstania naganishii</name>
    <dbReference type="NCBI Taxonomy" id="1071383"/>
    <lineage>
        <taxon>Eukaryota</taxon>
        <taxon>Fungi</taxon>
        <taxon>Dikarya</taxon>
        <taxon>Ascomycota</taxon>
        <taxon>Saccharomycotina</taxon>
        <taxon>Saccharomycetes</taxon>
        <taxon>Saccharomycetales</taxon>
        <taxon>Saccharomycetaceae</taxon>
        <taxon>Huiozyma</taxon>
    </lineage>
</organism>
<dbReference type="KEGG" id="kng:KNAG_0C00370"/>
<reference evidence="9 10" key="1">
    <citation type="journal article" date="2011" name="Proc. Natl. Acad. Sci. U.S.A.">
        <title>Evolutionary erosion of yeast sex chromosomes by mating-type switching accidents.</title>
        <authorList>
            <person name="Gordon J.L."/>
            <person name="Armisen D."/>
            <person name="Proux-Wera E."/>
            <person name="Oheigeartaigh S.S."/>
            <person name="Byrne K.P."/>
            <person name="Wolfe K.H."/>
        </authorList>
    </citation>
    <scope>NUCLEOTIDE SEQUENCE [LARGE SCALE GENOMIC DNA]</scope>
    <source>
        <strain evidence="10">ATCC MYA-139 / BCRC 22969 / CBS 8797 / CCRC 22969 / KCTC 17520 / NBRC 10181 / NCYC 3082</strain>
    </source>
</reference>
<evidence type="ECO:0000313" key="9">
    <source>
        <dbReference type="EMBL" id="CCK69151.1"/>
    </source>
</evidence>
<evidence type="ECO:0000256" key="6">
    <source>
        <dbReference type="ARBA" id="ARBA00023128"/>
    </source>
</evidence>
<feature type="region of interest" description="Disordered" evidence="8">
    <location>
        <begin position="330"/>
        <end position="349"/>
    </location>
</feature>
<dbReference type="OMA" id="FYHEGID"/>
<evidence type="ECO:0000256" key="3">
    <source>
        <dbReference type="ARBA" id="ARBA00022692"/>
    </source>
</evidence>
<keyword evidence="10" id="KW-1185">Reference proteome</keyword>
<keyword evidence="4" id="KW-0999">Mitochondrion inner membrane</keyword>
<protein>
    <recommendedName>
        <fullName evidence="11">Mitochondrial inner membrane i-AAA protease complex subunit MGR1</fullName>
    </recommendedName>
</protein>
<dbReference type="eggNOG" id="ENOG502QR67">
    <property type="taxonomic scope" value="Eukaryota"/>
</dbReference>
<dbReference type="OrthoDB" id="4087899at2759"/>
<dbReference type="GeneID" id="34524831"/>
<dbReference type="Pfam" id="PF08602">
    <property type="entry name" value="Mgr1"/>
    <property type="match status" value="1"/>
</dbReference>
<dbReference type="GO" id="GO:0006515">
    <property type="term" value="P:protein quality control for misfolded or incompletely synthesized proteins"/>
    <property type="evidence" value="ECO:0007669"/>
    <property type="project" value="EnsemblFungi"/>
</dbReference>
<dbReference type="RefSeq" id="XP_022463397.1">
    <property type="nucleotide sequence ID" value="XM_022606731.1"/>
</dbReference>
<comment type="subcellular location">
    <subcellularLocation>
        <location evidence="1">Mitochondrion inner membrane</location>
        <topology evidence="1">Multi-pass membrane protein</topology>
    </subcellularLocation>
</comment>
<dbReference type="GO" id="GO:0031942">
    <property type="term" value="C:i-AAA complex"/>
    <property type="evidence" value="ECO:0007669"/>
    <property type="project" value="EnsemblFungi"/>
</dbReference>
<comment type="similarity">
    <text evidence="2">Belongs to the MGR1 family.</text>
</comment>
<dbReference type="InterPro" id="IPR013911">
    <property type="entry name" value="i-AAA_Mgr1"/>
</dbReference>
<dbReference type="EMBL" id="HE978316">
    <property type="protein sequence ID" value="CCK69151.1"/>
    <property type="molecule type" value="Genomic_DNA"/>
</dbReference>
<evidence type="ECO:0000256" key="5">
    <source>
        <dbReference type="ARBA" id="ARBA00022989"/>
    </source>
</evidence>
<evidence type="ECO:0000256" key="1">
    <source>
        <dbReference type="ARBA" id="ARBA00004448"/>
    </source>
</evidence>
<evidence type="ECO:0000256" key="7">
    <source>
        <dbReference type="ARBA" id="ARBA00023136"/>
    </source>
</evidence>
<keyword evidence="3" id="KW-0812">Transmembrane</keyword>
<keyword evidence="6" id="KW-0496">Mitochondrion</keyword>
<reference evidence="10" key="2">
    <citation type="submission" date="2012-08" db="EMBL/GenBank/DDBJ databases">
        <title>Genome sequence of Kazachstania naganishii.</title>
        <authorList>
            <person name="Gordon J.L."/>
            <person name="Armisen D."/>
            <person name="Proux-Wera E."/>
            <person name="OhEigeartaigh S.S."/>
            <person name="Byrne K.P."/>
            <person name="Wolfe K.H."/>
        </authorList>
    </citation>
    <scope>NUCLEOTIDE SEQUENCE [LARGE SCALE GENOMIC DNA]</scope>
    <source>
        <strain evidence="10">ATCC MYA-139 / BCRC 22969 / CBS 8797 / CCRC 22969 / KCTC 17520 / NBRC 10181 / NCYC 3082</strain>
    </source>
</reference>
<evidence type="ECO:0008006" key="11">
    <source>
        <dbReference type="Google" id="ProtNLM"/>
    </source>
</evidence>
<sequence>MRERPVIRDPSVPPSAQHGMASENNGGNPREVKLDLQHDDDDAGRFYVRPSLGLKLWGPLVPASDNRPALWSLLGVQTAVGIFCLYRFRKFALSARTAAALRRDIADLPTLNRFSVASPGQAFLLEGAEKQAAKSASAAGGPRSGRLPLVRKALWLVLGTALLSQSMLEFCRLKLLKYDPWAEEARTARDKKFFNDIVRFYYEGVDPTKIKVKDPVSGDAISTNLPQVRQSVALVRARAEQLNPVIKWYGPIEFKPMSFGEYLDKIEYFLEMNELLTARKRINAKSLEMLTLLTHSSGEVEEVAQKNAQLRQKIAADQVHIEQRTSELTHALEPQPEREHEESTSLAVPAPAKKIELHGIVLDPETDSHKNVDVAEVWKYYDPWLQLALDTSLSIKFIPTVLYPDTLPEQGRNDESNSEQGS</sequence>